<sequence>MTQRRRFNMGYCGALLGAGRATRTNGSSFENSITGNHQSTSTAAAPLASRLAVIRVSLASSLHMSDRTQGPEANPAHAMPFSRQSLTRVFSHRDEPLVAPSDSNTRPANGFKSPLPPVMGILSIASTNWRMIWDAVDGLPCGLKYPIVSGKYGDSFRKARSMGAKVNATLFPGEEVNQFLFFLSNRQV</sequence>
<comment type="caution">
    <text evidence="1">The sequence shown here is derived from an EMBL/GenBank/DDBJ whole genome shotgun (WGS) entry which is preliminary data.</text>
</comment>
<dbReference type="EMBL" id="JBBWRZ010000009">
    <property type="protein sequence ID" value="KAK8229195.1"/>
    <property type="molecule type" value="Genomic_DNA"/>
</dbReference>
<proteinExistence type="predicted"/>
<protein>
    <submittedName>
        <fullName evidence="1">Uncharacterized protein</fullName>
    </submittedName>
</protein>
<gene>
    <name evidence="1" type="ORF">HDK90DRAFT_350031</name>
</gene>
<evidence type="ECO:0000313" key="2">
    <source>
        <dbReference type="Proteomes" id="UP001492380"/>
    </source>
</evidence>
<reference evidence="1 2" key="1">
    <citation type="submission" date="2024-04" db="EMBL/GenBank/DDBJ databases">
        <title>Phyllosticta paracitricarpa is synonymous to the EU quarantine fungus P. citricarpa based on phylogenomic analyses.</title>
        <authorList>
            <consortium name="Lawrence Berkeley National Laboratory"/>
            <person name="Van Ingen-Buijs V.A."/>
            <person name="Van Westerhoven A.C."/>
            <person name="Haridas S."/>
            <person name="Skiadas P."/>
            <person name="Martin F."/>
            <person name="Groenewald J.Z."/>
            <person name="Crous P.W."/>
            <person name="Seidl M.F."/>
        </authorList>
    </citation>
    <scope>NUCLEOTIDE SEQUENCE [LARGE SCALE GENOMIC DNA]</scope>
    <source>
        <strain evidence="1 2">CBS 123374</strain>
    </source>
</reference>
<name>A0ABR1YH61_9PEZI</name>
<accession>A0ABR1YH61</accession>
<keyword evidence="2" id="KW-1185">Reference proteome</keyword>
<evidence type="ECO:0000313" key="1">
    <source>
        <dbReference type="EMBL" id="KAK8229195.1"/>
    </source>
</evidence>
<dbReference type="Proteomes" id="UP001492380">
    <property type="component" value="Unassembled WGS sequence"/>
</dbReference>
<organism evidence="1 2">
    <name type="scientific">Phyllosticta capitalensis</name>
    <dbReference type="NCBI Taxonomy" id="121624"/>
    <lineage>
        <taxon>Eukaryota</taxon>
        <taxon>Fungi</taxon>
        <taxon>Dikarya</taxon>
        <taxon>Ascomycota</taxon>
        <taxon>Pezizomycotina</taxon>
        <taxon>Dothideomycetes</taxon>
        <taxon>Dothideomycetes incertae sedis</taxon>
        <taxon>Botryosphaeriales</taxon>
        <taxon>Phyllostictaceae</taxon>
        <taxon>Phyllosticta</taxon>
    </lineage>
</organism>